<dbReference type="GO" id="GO:0047499">
    <property type="term" value="F:calcium-independent phospholipase A2 activity"/>
    <property type="evidence" value="ECO:0007669"/>
    <property type="project" value="TreeGrafter"/>
</dbReference>
<dbReference type="GO" id="GO:0016020">
    <property type="term" value="C:membrane"/>
    <property type="evidence" value="ECO:0007669"/>
    <property type="project" value="TreeGrafter"/>
</dbReference>
<keyword evidence="8" id="KW-1185">Reference proteome</keyword>
<dbReference type="SUPFAM" id="SSF52151">
    <property type="entry name" value="FabD/lysophospholipase-like"/>
    <property type="match status" value="1"/>
</dbReference>
<dbReference type="PANTHER" id="PTHR24185:SF1">
    <property type="entry name" value="CALCIUM-INDEPENDENT PHOSPHOLIPASE A2-GAMMA"/>
    <property type="match status" value="1"/>
</dbReference>
<name>A0A8H4J7L3_9PEZI</name>
<feature type="active site" description="Proton acceptor" evidence="4">
    <location>
        <position position="415"/>
    </location>
</feature>
<evidence type="ECO:0000256" key="3">
    <source>
        <dbReference type="ARBA" id="ARBA00023098"/>
    </source>
</evidence>
<sequence>MEHLSRVAAQELPPLPSQSSPIREGRYVIKHTQEKEVKAKNDQIKAETWFKSPSLSLETINRIRGLRFFVESHDQGYVIEPSLGNWTWLELAILENETDETPRVKDDVALVWSQAPNFGDGAYRWSDTAFDAEHPVLRLLEEGNVLAIRLCARFPDWSISAKNGYLAVDISSDTVRRAPLGFQKVVSEINRIDGALDGINGLMKYDFKPTLPDSLFQAGEISRGGGKSPLRVLSCDGGGMRGIASLLFLKAVMDKAAPGKEPWQIFDIIGGTSTGGLIAIMLGRLRMGVKDCITFYEDTMDKVFKGGRKVWNLAWKGEFYDASILEGCIKDLIRKQLGSDDEKLFDERTDACKVFAMTARRDAANSHAPVPLRSYANPLVPPTLHDIKIWEAARATSAAPAFFSPITVGGFELIDGGLGANNPLWAEYLSAYGPLRPISCFLSIGTGIPANSTLPRPGVIPSHSVEAGFADIATNTEITNVLFHGLIDSFAPQAMTPKYFRLNLDEKDPENPDSYVGVPALDDINQFHPFEERTKTYIGAHQEMISKCAGAVF</sequence>
<evidence type="ECO:0000259" key="6">
    <source>
        <dbReference type="PROSITE" id="PS51635"/>
    </source>
</evidence>
<organism evidence="7 8">
    <name type="scientific">Botryosphaeria dothidea</name>
    <dbReference type="NCBI Taxonomy" id="55169"/>
    <lineage>
        <taxon>Eukaryota</taxon>
        <taxon>Fungi</taxon>
        <taxon>Dikarya</taxon>
        <taxon>Ascomycota</taxon>
        <taxon>Pezizomycotina</taxon>
        <taxon>Dothideomycetes</taxon>
        <taxon>Dothideomycetes incertae sedis</taxon>
        <taxon>Botryosphaeriales</taxon>
        <taxon>Botryosphaeriaceae</taxon>
        <taxon>Botryosphaeria</taxon>
    </lineage>
</organism>
<proteinExistence type="predicted"/>
<evidence type="ECO:0000256" key="5">
    <source>
        <dbReference type="SAM" id="MobiDB-lite"/>
    </source>
</evidence>
<comment type="caution">
    <text evidence="7">The sequence shown here is derived from an EMBL/GenBank/DDBJ whole genome shotgun (WGS) entry which is preliminary data.</text>
</comment>
<dbReference type="GO" id="GO:0019369">
    <property type="term" value="P:arachidonate metabolic process"/>
    <property type="evidence" value="ECO:0007669"/>
    <property type="project" value="TreeGrafter"/>
</dbReference>
<dbReference type="InterPro" id="IPR016035">
    <property type="entry name" value="Acyl_Trfase/lysoPLipase"/>
</dbReference>
<feature type="domain" description="PNPLA" evidence="6">
    <location>
        <begin position="233"/>
        <end position="428"/>
    </location>
</feature>
<evidence type="ECO:0000256" key="4">
    <source>
        <dbReference type="PROSITE-ProRule" id="PRU01161"/>
    </source>
</evidence>
<dbReference type="Proteomes" id="UP000572817">
    <property type="component" value="Unassembled WGS sequence"/>
</dbReference>
<protein>
    <recommendedName>
        <fullName evidence="6">PNPLA domain-containing protein</fullName>
    </recommendedName>
</protein>
<feature type="region of interest" description="Disordered" evidence="5">
    <location>
        <begin position="1"/>
        <end position="20"/>
    </location>
</feature>
<dbReference type="GO" id="GO:0016042">
    <property type="term" value="P:lipid catabolic process"/>
    <property type="evidence" value="ECO:0007669"/>
    <property type="project" value="UniProtKB-UniRule"/>
</dbReference>
<evidence type="ECO:0000313" key="7">
    <source>
        <dbReference type="EMBL" id="KAF4314161.1"/>
    </source>
</evidence>
<dbReference type="OrthoDB" id="1658288at2759"/>
<dbReference type="EMBL" id="WWBZ02000001">
    <property type="protein sequence ID" value="KAF4314161.1"/>
    <property type="molecule type" value="Genomic_DNA"/>
</dbReference>
<feature type="short sequence motif" description="DGA/G" evidence="4">
    <location>
        <begin position="415"/>
        <end position="417"/>
    </location>
</feature>
<evidence type="ECO:0000256" key="1">
    <source>
        <dbReference type="ARBA" id="ARBA00022801"/>
    </source>
</evidence>
<evidence type="ECO:0000313" key="8">
    <source>
        <dbReference type="Proteomes" id="UP000572817"/>
    </source>
</evidence>
<dbReference type="Gene3D" id="3.40.1090.10">
    <property type="entry name" value="Cytosolic phospholipase A2 catalytic domain"/>
    <property type="match status" value="1"/>
</dbReference>
<dbReference type="AlphaFoldDB" id="A0A8H4J7L3"/>
<dbReference type="Pfam" id="PF01734">
    <property type="entry name" value="Patatin"/>
    <property type="match status" value="1"/>
</dbReference>
<gene>
    <name evidence="7" type="ORF">GTA08_BOTSDO00040</name>
</gene>
<dbReference type="InterPro" id="IPR002641">
    <property type="entry name" value="PNPLA_dom"/>
</dbReference>
<keyword evidence="2 4" id="KW-0442">Lipid degradation</keyword>
<evidence type="ECO:0000256" key="2">
    <source>
        <dbReference type="ARBA" id="ARBA00022963"/>
    </source>
</evidence>
<dbReference type="GO" id="GO:0046486">
    <property type="term" value="P:glycerolipid metabolic process"/>
    <property type="evidence" value="ECO:0007669"/>
    <property type="project" value="UniProtKB-ARBA"/>
</dbReference>
<keyword evidence="1 4" id="KW-0378">Hydrolase</keyword>
<feature type="active site" description="Nucleophile" evidence="4">
    <location>
        <position position="273"/>
    </location>
</feature>
<keyword evidence="3 4" id="KW-0443">Lipid metabolism</keyword>
<feature type="short sequence motif" description="GXSXG" evidence="4">
    <location>
        <begin position="271"/>
        <end position="275"/>
    </location>
</feature>
<feature type="short sequence motif" description="GXGXXG" evidence="4">
    <location>
        <begin position="237"/>
        <end position="242"/>
    </location>
</feature>
<dbReference type="PROSITE" id="PS51635">
    <property type="entry name" value="PNPLA"/>
    <property type="match status" value="1"/>
</dbReference>
<accession>A0A8H4J7L3</accession>
<reference evidence="7" key="1">
    <citation type="submission" date="2020-04" db="EMBL/GenBank/DDBJ databases">
        <title>Genome Assembly and Annotation of Botryosphaeria dothidea sdau 11-99, a Latent Pathogen of Apple Fruit Ring Rot in China.</title>
        <authorList>
            <person name="Yu C."/>
            <person name="Diao Y."/>
            <person name="Lu Q."/>
            <person name="Zhao J."/>
            <person name="Cui S."/>
            <person name="Peng C."/>
            <person name="He B."/>
            <person name="Liu H."/>
        </authorList>
    </citation>
    <scope>NUCLEOTIDE SEQUENCE [LARGE SCALE GENOMIC DNA]</scope>
    <source>
        <strain evidence="7">Sdau11-99</strain>
    </source>
</reference>
<dbReference type="PANTHER" id="PTHR24185">
    <property type="entry name" value="CALCIUM-INDEPENDENT PHOSPHOLIPASE A2-GAMMA"/>
    <property type="match status" value="1"/>
</dbReference>